<organism evidence="1 2">
    <name type="scientific">Piloderma croceum (strain F 1598)</name>
    <dbReference type="NCBI Taxonomy" id="765440"/>
    <lineage>
        <taxon>Eukaryota</taxon>
        <taxon>Fungi</taxon>
        <taxon>Dikarya</taxon>
        <taxon>Basidiomycota</taxon>
        <taxon>Agaricomycotina</taxon>
        <taxon>Agaricomycetes</taxon>
        <taxon>Agaricomycetidae</taxon>
        <taxon>Atheliales</taxon>
        <taxon>Atheliaceae</taxon>
        <taxon>Piloderma</taxon>
    </lineage>
</organism>
<reference evidence="1 2" key="1">
    <citation type="submission" date="2014-04" db="EMBL/GenBank/DDBJ databases">
        <authorList>
            <consortium name="DOE Joint Genome Institute"/>
            <person name="Kuo A."/>
            <person name="Tarkka M."/>
            <person name="Buscot F."/>
            <person name="Kohler A."/>
            <person name="Nagy L.G."/>
            <person name="Floudas D."/>
            <person name="Copeland A."/>
            <person name="Barry K.W."/>
            <person name="Cichocki N."/>
            <person name="Veneault-Fourrey C."/>
            <person name="LaButti K."/>
            <person name="Lindquist E.A."/>
            <person name="Lipzen A."/>
            <person name="Lundell T."/>
            <person name="Morin E."/>
            <person name="Murat C."/>
            <person name="Sun H."/>
            <person name="Tunlid A."/>
            <person name="Henrissat B."/>
            <person name="Grigoriev I.V."/>
            <person name="Hibbett D.S."/>
            <person name="Martin F."/>
            <person name="Nordberg H.P."/>
            <person name="Cantor M.N."/>
            <person name="Hua S.X."/>
        </authorList>
    </citation>
    <scope>NUCLEOTIDE SEQUENCE [LARGE SCALE GENOMIC DNA]</scope>
    <source>
        <strain evidence="1 2">F 1598</strain>
    </source>
</reference>
<keyword evidence="2" id="KW-1185">Reference proteome</keyword>
<dbReference type="Proteomes" id="UP000054166">
    <property type="component" value="Unassembled WGS sequence"/>
</dbReference>
<gene>
    <name evidence="1" type="ORF">PILCRDRAFT_812049</name>
</gene>
<name>A0A0C3CKV7_PILCF</name>
<sequence>MSTVMNNDLKIRHYEVHSVKRNQDLDIVVVHFDYTVVPFKMTVGSLTSCPLDDNGESEIRAKWDGVVDHARRTNSNLVKRWLVPTGETSKLMMEAGNIVCHCDDNTDVGDDTAEIASAGRDYSLDAEGVRTSLLALPFSGT</sequence>
<accession>A0A0C3CKV7</accession>
<dbReference type="OrthoDB" id="549788at2759"/>
<evidence type="ECO:0000313" key="1">
    <source>
        <dbReference type="EMBL" id="KIM90307.1"/>
    </source>
</evidence>
<reference evidence="2" key="2">
    <citation type="submission" date="2015-01" db="EMBL/GenBank/DDBJ databases">
        <title>Evolutionary Origins and Diversification of the Mycorrhizal Mutualists.</title>
        <authorList>
            <consortium name="DOE Joint Genome Institute"/>
            <consortium name="Mycorrhizal Genomics Consortium"/>
            <person name="Kohler A."/>
            <person name="Kuo A."/>
            <person name="Nagy L.G."/>
            <person name="Floudas D."/>
            <person name="Copeland A."/>
            <person name="Barry K.W."/>
            <person name="Cichocki N."/>
            <person name="Veneault-Fourrey C."/>
            <person name="LaButti K."/>
            <person name="Lindquist E.A."/>
            <person name="Lipzen A."/>
            <person name="Lundell T."/>
            <person name="Morin E."/>
            <person name="Murat C."/>
            <person name="Riley R."/>
            <person name="Ohm R."/>
            <person name="Sun H."/>
            <person name="Tunlid A."/>
            <person name="Henrissat B."/>
            <person name="Grigoriev I.V."/>
            <person name="Hibbett D.S."/>
            <person name="Martin F."/>
        </authorList>
    </citation>
    <scope>NUCLEOTIDE SEQUENCE [LARGE SCALE GENOMIC DNA]</scope>
    <source>
        <strain evidence="2">F 1598</strain>
    </source>
</reference>
<dbReference type="AlphaFoldDB" id="A0A0C3CKV7"/>
<dbReference type="HOGENOM" id="CLU_1825987_0_0_1"/>
<dbReference type="InParanoid" id="A0A0C3CKV7"/>
<evidence type="ECO:0000313" key="2">
    <source>
        <dbReference type="Proteomes" id="UP000054166"/>
    </source>
</evidence>
<proteinExistence type="predicted"/>
<protein>
    <submittedName>
        <fullName evidence="1">Uncharacterized protein</fullName>
    </submittedName>
</protein>
<dbReference type="EMBL" id="KN832973">
    <property type="protein sequence ID" value="KIM90307.1"/>
    <property type="molecule type" value="Genomic_DNA"/>
</dbReference>